<feature type="compositionally biased region" description="Acidic residues" evidence="1">
    <location>
        <begin position="1672"/>
        <end position="1692"/>
    </location>
</feature>
<dbReference type="GO" id="GO:0006886">
    <property type="term" value="P:intracellular protein transport"/>
    <property type="evidence" value="ECO:0007669"/>
    <property type="project" value="InterPro"/>
</dbReference>
<dbReference type="Gene3D" id="6.10.250.3000">
    <property type="match status" value="1"/>
</dbReference>
<feature type="region of interest" description="Disordered" evidence="1">
    <location>
        <begin position="471"/>
        <end position="490"/>
    </location>
</feature>
<dbReference type="PANTHER" id="PTHR21469">
    <property type="entry name" value="EXOPHILIN-5"/>
    <property type="match status" value="1"/>
</dbReference>
<name>A0A6I8S8G6_XENTR</name>
<dbReference type="KEGG" id="xtr:100492888"/>
<dbReference type="Ensembl" id="ENSXETT00000068250">
    <property type="protein sequence ID" value="ENSXETP00000091096"/>
    <property type="gene ID" value="ENSXETG00000034537"/>
</dbReference>
<reference evidence="3" key="1">
    <citation type="journal article" date="2010" name="Science">
        <title>The genome of the Western clawed frog Xenopus tropicalis.</title>
        <authorList>
            <person name="Hellsten U."/>
            <person name="Harland R.M."/>
            <person name="Gilchrist M.J."/>
            <person name="Hendrix D."/>
            <person name="Jurka J."/>
            <person name="Kapitonov V."/>
            <person name="Ovcharenko I."/>
            <person name="Putnam N.H."/>
            <person name="Shu S."/>
            <person name="Taher L."/>
            <person name="Blitz I.L."/>
            <person name="Blumberg B."/>
            <person name="Dichmann D.S."/>
            <person name="Dubchak I."/>
            <person name="Amaya E."/>
            <person name="Detter J.C."/>
            <person name="Fletcher R."/>
            <person name="Gerhard D.S."/>
            <person name="Goodstein D."/>
            <person name="Graves T."/>
            <person name="Grigoriev I.V."/>
            <person name="Grimwood J."/>
            <person name="Kawashima T."/>
            <person name="Lindquist E."/>
            <person name="Lucas S.M."/>
            <person name="Mead P.E."/>
            <person name="Mitros T."/>
            <person name="Ogino H."/>
            <person name="Ohta Y."/>
            <person name="Poliakov A.V."/>
            <person name="Pollet N."/>
            <person name="Robert J."/>
            <person name="Salamov A."/>
            <person name="Sater A.K."/>
            <person name="Schmutz J."/>
            <person name="Terry A."/>
            <person name="Vize P.D."/>
            <person name="Warren W.C."/>
            <person name="Wells D."/>
            <person name="Wills A."/>
            <person name="Wilson R.K."/>
            <person name="Zimmerman L.B."/>
            <person name="Zorn A.M."/>
            <person name="Grainger R."/>
            <person name="Grammer T."/>
            <person name="Khokha M.K."/>
            <person name="Richardson P.M."/>
            <person name="Rokhsar D.S."/>
        </authorList>
    </citation>
    <scope>NUCLEOTIDE SEQUENCE [LARGE SCALE GENOMIC DNA]</scope>
    <source>
        <strain evidence="3">Nigerian</strain>
    </source>
</reference>
<keyword evidence="4" id="KW-1185">Reference proteome</keyword>
<proteinExistence type="predicted"/>
<reference evidence="3" key="2">
    <citation type="submission" date="2020-05" db="UniProtKB">
        <authorList>
            <consortium name="Ensembl"/>
        </authorList>
    </citation>
    <scope>IDENTIFICATION</scope>
</reference>
<dbReference type="GeneTree" id="ENSGT00390000011087"/>
<dbReference type="InterPro" id="IPR039916">
    <property type="entry name" value="EXPH5"/>
</dbReference>
<protein>
    <submittedName>
        <fullName evidence="3">Exophilin 5</fullName>
    </submittedName>
    <submittedName>
        <fullName evidence="5">Exophilin-5 isoform X1</fullName>
    </submittedName>
</protein>
<dbReference type="OrthoDB" id="9908998at2759"/>
<accession>A0A6I8S8G6</accession>
<dbReference type="GO" id="GO:0031267">
    <property type="term" value="F:small GTPase binding"/>
    <property type="evidence" value="ECO:0007669"/>
    <property type="project" value="InterPro"/>
</dbReference>
<feature type="compositionally biased region" description="Basic and acidic residues" evidence="1">
    <location>
        <begin position="1516"/>
        <end position="1530"/>
    </location>
</feature>
<reference evidence="5" key="3">
    <citation type="submission" date="2025-04" db="UniProtKB">
        <authorList>
            <consortium name="RefSeq"/>
        </authorList>
    </citation>
    <scope>IDENTIFICATION</scope>
    <source>
        <strain evidence="5">Nigerian</strain>
        <tissue evidence="5">Liver and blood</tissue>
    </source>
</reference>
<gene>
    <name evidence="3 5 6" type="primary">exph5</name>
</gene>
<feature type="region of interest" description="Disordered" evidence="1">
    <location>
        <begin position="1664"/>
        <end position="1692"/>
    </location>
</feature>
<evidence type="ECO:0000313" key="6">
    <source>
        <dbReference type="Xenbase" id="XB-GENE-22068391"/>
    </source>
</evidence>
<dbReference type="Proteomes" id="UP000008143">
    <property type="component" value="Chromosome 2"/>
</dbReference>
<feature type="domain" description="RabBD" evidence="2">
    <location>
        <begin position="8"/>
        <end position="64"/>
    </location>
</feature>
<feature type="region of interest" description="Disordered" evidence="1">
    <location>
        <begin position="509"/>
        <end position="545"/>
    </location>
</feature>
<evidence type="ECO:0000256" key="1">
    <source>
        <dbReference type="SAM" id="MobiDB-lite"/>
    </source>
</evidence>
<feature type="compositionally biased region" description="Basic and acidic residues" evidence="1">
    <location>
        <begin position="529"/>
        <end position="540"/>
    </location>
</feature>
<feature type="region of interest" description="Disordered" evidence="1">
    <location>
        <begin position="325"/>
        <end position="344"/>
    </location>
</feature>
<organism evidence="3">
    <name type="scientific">Xenopus tropicalis</name>
    <name type="common">Western clawed frog</name>
    <name type="synonym">Silurana tropicalis</name>
    <dbReference type="NCBI Taxonomy" id="8364"/>
    <lineage>
        <taxon>Eukaryota</taxon>
        <taxon>Metazoa</taxon>
        <taxon>Chordata</taxon>
        <taxon>Craniata</taxon>
        <taxon>Vertebrata</taxon>
        <taxon>Euteleostomi</taxon>
        <taxon>Amphibia</taxon>
        <taxon>Batrachia</taxon>
        <taxon>Anura</taxon>
        <taxon>Pipoidea</taxon>
        <taxon>Pipidae</taxon>
        <taxon>Xenopodinae</taxon>
        <taxon>Xenopus</taxon>
        <taxon>Silurana</taxon>
    </lineage>
</organism>
<feature type="compositionally biased region" description="Polar residues" evidence="1">
    <location>
        <begin position="214"/>
        <end position="229"/>
    </location>
</feature>
<dbReference type="PROSITE" id="PS50916">
    <property type="entry name" value="RABBD"/>
    <property type="match status" value="1"/>
</dbReference>
<dbReference type="Xenbase" id="XB-GENE-22068391">
    <property type="gene designation" value="exph5"/>
</dbReference>
<dbReference type="InterPro" id="IPR010911">
    <property type="entry name" value="Rab_BD"/>
</dbReference>
<evidence type="ECO:0000313" key="4">
    <source>
        <dbReference type="Proteomes" id="UP000008143"/>
    </source>
</evidence>
<feature type="region of interest" description="Disordered" evidence="1">
    <location>
        <begin position="1491"/>
        <end position="1543"/>
    </location>
</feature>
<feature type="region of interest" description="Disordered" evidence="1">
    <location>
        <begin position="974"/>
        <end position="1007"/>
    </location>
</feature>
<feature type="compositionally biased region" description="Basic and acidic residues" evidence="1">
    <location>
        <begin position="97"/>
        <end position="108"/>
    </location>
</feature>
<dbReference type="GeneID" id="100492888"/>
<dbReference type="AGR" id="Xenbase:XB-GENE-22068391"/>
<dbReference type="RefSeq" id="XP_002934985.2">
    <property type="nucleotide sequence ID" value="XM_002934939.5"/>
</dbReference>
<feature type="region of interest" description="Disordered" evidence="1">
    <location>
        <begin position="212"/>
        <end position="242"/>
    </location>
</feature>
<evidence type="ECO:0000313" key="5">
    <source>
        <dbReference type="RefSeq" id="XP_002934985.2"/>
    </source>
</evidence>
<dbReference type="PANTHER" id="PTHR21469:SF4">
    <property type="entry name" value="EXOPHILIN-5"/>
    <property type="match status" value="1"/>
</dbReference>
<dbReference type="OMA" id="HISEPEN"/>
<dbReference type="Bgee" id="ENSXETG00000034537">
    <property type="expression patterns" value="Expressed in mesonephros and 12 other cell types or tissues"/>
</dbReference>
<dbReference type="CTD" id="23086"/>
<sequence length="1692" mass="192457">MAESEGERLDLSFLDSEEADKILRVLQRDEQLRNTEKQRVRKLQGKKKDGKWLHAASGEWFEEIQKEKYKEERDVRSLVRQPLACRLQETSPLTESVDSKMSRLEKSPSSKNVNSGPSFLGIRSPFSFFGKFSKQNTKLQERNDIFPQTKGTRNEEKKKAEFFHSTRSVRQTIKFFETIGKKTKEHKVPLTHAEIEKEAFEVLGELDKKLAQEKGQQAKNNRSATSLWSDSHPKDGGSLHNMPKPRTECSTLYFQEKPQTVSISEGYRTCATYLAPRHQLSQNNKVEKSPSLCSAVSSKAPSSAPSAGTFSAKSLPPLMIEKNSPEQQKNRFHKPRRPPISSVNWNMVPTLDHSEKHHSVFRTQSDMDLTNPNRMYELYRNRNSHREPEFNKVNTTNVNAEVFHNKNILSEVQKTHNGLFRTQSDLDLSSHNDSSKQNRIYKLYKFKNKFRLNNNDSNNANSVKTLKSNCQVSPTGVHKSDSSVSISGKNIEEGGNRVWEQEDKENAFKSTEMEPKHFPVPSSKKYHRKPMETECGDKGTKHSTRSIRQSNLAIEATLNTNGSNKHKIPCDMQANTAKVIQEDLTVGSERSKTSKELSLDETDSAISHLAHNIQEQKQLGLPLSDKPECDMKVNARQESIEPKSLLLPEVLNVVPQSRMQHNTLHSGATHTNKEATSFINLNIDTNFTEPVRKTITPENAHAIEVFRNCAAQDYKHEDQMIGGNIYGFHSDALRTQIRNSSSLPDLSDWREKDTIPTHLKSTDFNLGNIHFSINLGTASINRSEKPKEPLLSTNISRDNIQAVSDMTCGKQEKCPTVTSQRLAQLAVQSCNVTTKSTTEQSEGMRTVSHTRDPLQEEMPRTIHQNELNNIQKRGQGHSESSVKGIIMDFGQKKADNNNNRQSRIAESSHNLMTQDRTSNHITNGRQFDMGPGKGVLEQTHPQIHSALVTNDYQIFNSQDNNGKKKESLYSKGIVQSRRGTPSSANGVPLSFQTITSGQSSNTENLAKPEIKTKSNFNQNLINNVRNKYAITEGVHPAKLSESSVMSPFYNQSEDLPDDICNMSISPPITRNVNLVKQHLTPSPEVFRQNITSQSFCSATSVGVNSVTTCSTNYPNSCTSFSFSTVFENTKVYNNRGYVLSDIEKTEYHKLVTVYNSLPHQDEVGLFPEDIRNKVQALEFNRTSSDQLENIIPSCDEFDERSSYPQQDMWEPSSPYNIEHIPLKQGLMSFSDEESLSYDIEDRLTDLPLSQGHPSHFHSGSPTKHKWDFYYTLPSRRSHQRDFGKRLQKHSNLHCENNIYSPDKAEPPIQTSPDHSFDPNFWKDNLDYSPTLLASYEKDNINNLINSDNLIRNQNASHCKGVPQDKKLSPLNSKETKVFNPPKLKYSKISSSPSIEPLMQNQANFSKVSEMLHRNKPPYCPEYIQNKMKALTDTRRFLYSCDDTGPPENEFSSLPSMEQFDSSTRMNDGTNSPYVFYSMNDKYQNPLDPQLQEWGDQTNNQHSNLHRSKSLKGLNVGDKHELTKQKTDRRYSSKSTGGMLSNVRPSVCKDVHDTKYNRQLSHDLIRDENHNCPSTTTSYPHKPVYTSKSLDYGIFGEEQQKAFLDNVKRALTEGRLWRPCFLKNPGFLRSDAHQHRNSQGPRYHSDGDSPYLLCPQGFLNIYEDEAVNRSDPETDTTTDDEYYLDDLDRETEL</sequence>
<feature type="compositionally biased region" description="Polar residues" evidence="1">
    <location>
        <begin position="977"/>
        <end position="1004"/>
    </location>
</feature>
<evidence type="ECO:0000313" key="3">
    <source>
        <dbReference type="Ensembl" id="ENSXETP00000091096"/>
    </source>
</evidence>
<evidence type="ECO:0000259" key="2">
    <source>
        <dbReference type="PROSITE" id="PS50916"/>
    </source>
</evidence>
<feature type="region of interest" description="Disordered" evidence="1">
    <location>
        <begin position="90"/>
        <end position="116"/>
    </location>
</feature>